<sequence length="138" mass="16139">MQLRVQQKETEEEDQVLRQKRQAQWRESTEKEQNTLNGRLNGGINDNRNTIVNLTNIILSKEEESILERGLSYCPASNIDYTQARIDLFKFIRNITSKKIFMLQLKKIGKCKSVQDCYECMLKVADLTLRPTLQELES</sequence>
<comment type="caution">
    <text evidence="2">The sequence shown here is derived from an EMBL/GenBank/DDBJ whole genome shotgun (WGS) entry which is preliminary data.</text>
</comment>
<dbReference type="Proteomes" id="UP001066276">
    <property type="component" value="Chromosome 10"/>
</dbReference>
<gene>
    <name evidence="2" type="ORF">NDU88_001849</name>
</gene>
<proteinExistence type="predicted"/>
<accession>A0AAV7LZ67</accession>
<evidence type="ECO:0000256" key="1">
    <source>
        <dbReference type="SAM" id="MobiDB-lite"/>
    </source>
</evidence>
<reference evidence="2" key="1">
    <citation type="journal article" date="2022" name="bioRxiv">
        <title>Sequencing and chromosome-scale assembly of the giantPleurodeles waltlgenome.</title>
        <authorList>
            <person name="Brown T."/>
            <person name="Elewa A."/>
            <person name="Iarovenko S."/>
            <person name="Subramanian E."/>
            <person name="Araus A.J."/>
            <person name="Petzold A."/>
            <person name="Susuki M."/>
            <person name="Suzuki K.-i.T."/>
            <person name="Hayashi T."/>
            <person name="Toyoda A."/>
            <person name="Oliveira C."/>
            <person name="Osipova E."/>
            <person name="Leigh N.D."/>
            <person name="Simon A."/>
            <person name="Yun M.H."/>
        </authorList>
    </citation>
    <scope>NUCLEOTIDE SEQUENCE</scope>
    <source>
        <strain evidence="2">20211129_DDA</strain>
        <tissue evidence="2">Liver</tissue>
    </source>
</reference>
<dbReference type="EMBL" id="JANPWB010000014">
    <property type="protein sequence ID" value="KAJ1096717.1"/>
    <property type="molecule type" value="Genomic_DNA"/>
</dbReference>
<feature type="region of interest" description="Disordered" evidence="1">
    <location>
        <begin position="1"/>
        <end position="42"/>
    </location>
</feature>
<dbReference type="AlphaFoldDB" id="A0AAV7LZ67"/>
<name>A0AAV7LZ67_PLEWA</name>
<keyword evidence="3" id="KW-1185">Reference proteome</keyword>
<organism evidence="2 3">
    <name type="scientific">Pleurodeles waltl</name>
    <name type="common">Iberian ribbed newt</name>
    <dbReference type="NCBI Taxonomy" id="8319"/>
    <lineage>
        <taxon>Eukaryota</taxon>
        <taxon>Metazoa</taxon>
        <taxon>Chordata</taxon>
        <taxon>Craniata</taxon>
        <taxon>Vertebrata</taxon>
        <taxon>Euteleostomi</taxon>
        <taxon>Amphibia</taxon>
        <taxon>Batrachia</taxon>
        <taxon>Caudata</taxon>
        <taxon>Salamandroidea</taxon>
        <taxon>Salamandridae</taxon>
        <taxon>Pleurodelinae</taxon>
        <taxon>Pleurodeles</taxon>
    </lineage>
</organism>
<protein>
    <submittedName>
        <fullName evidence="2">Uncharacterized protein</fullName>
    </submittedName>
</protein>
<evidence type="ECO:0000313" key="2">
    <source>
        <dbReference type="EMBL" id="KAJ1096717.1"/>
    </source>
</evidence>
<evidence type="ECO:0000313" key="3">
    <source>
        <dbReference type="Proteomes" id="UP001066276"/>
    </source>
</evidence>